<name>A0ABY5QC48_9BURK</name>
<keyword evidence="3" id="KW-1185">Reference proteome</keyword>
<evidence type="ECO:0000313" key="2">
    <source>
        <dbReference type="EMBL" id="UVA77498.1"/>
    </source>
</evidence>
<protein>
    <submittedName>
        <fullName evidence="2">NirD/YgiW/YdeI family stress tolerance protein</fullName>
    </submittedName>
</protein>
<organism evidence="2 3">
    <name type="scientific">Pandoraea commovens</name>
    <dbReference type="NCBI Taxonomy" id="2508289"/>
    <lineage>
        <taxon>Bacteria</taxon>
        <taxon>Pseudomonadati</taxon>
        <taxon>Pseudomonadota</taxon>
        <taxon>Betaproteobacteria</taxon>
        <taxon>Burkholderiales</taxon>
        <taxon>Burkholderiaceae</taxon>
        <taxon>Pandoraea</taxon>
    </lineage>
</organism>
<dbReference type="EMBL" id="CP102780">
    <property type="protein sequence ID" value="UVA77498.1"/>
    <property type="molecule type" value="Genomic_DNA"/>
</dbReference>
<dbReference type="PANTHER" id="PTHR36571:SF1">
    <property type="entry name" value="PROTEIN YGIW"/>
    <property type="match status" value="1"/>
</dbReference>
<accession>A0ABY5QC48</accession>
<proteinExistence type="predicted"/>
<evidence type="ECO:0000256" key="1">
    <source>
        <dbReference type="ARBA" id="ARBA00022729"/>
    </source>
</evidence>
<dbReference type="InterPro" id="IPR036700">
    <property type="entry name" value="BOBF_sf"/>
</dbReference>
<dbReference type="NCBIfam" id="NF033674">
    <property type="entry name" value="stress_OB_fold"/>
    <property type="match status" value="1"/>
</dbReference>
<dbReference type="Gene3D" id="2.40.50.200">
    <property type="entry name" value="Bacterial OB-fold"/>
    <property type="match status" value="1"/>
</dbReference>
<dbReference type="Proteomes" id="UP001058980">
    <property type="component" value="Chromosome"/>
</dbReference>
<dbReference type="Pfam" id="PF04076">
    <property type="entry name" value="BOF"/>
    <property type="match status" value="1"/>
</dbReference>
<dbReference type="InterPro" id="IPR005220">
    <property type="entry name" value="CarO-like"/>
</dbReference>
<keyword evidence="1" id="KW-0732">Signal</keyword>
<reference evidence="2" key="1">
    <citation type="submission" date="2022-08" db="EMBL/GenBank/DDBJ databases">
        <title>Multi-unit outbreak of Pandoraea commovens among non-cystic fibrosis intensive care patients from 2019 to 2021 in Berlin, Germany.</title>
        <authorList>
            <person name="Menzel P."/>
        </authorList>
    </citation>
    <scope>NUCLEOTIDE SEQUENCE</scope>
    <source>
        <strain evidence="2">LB-19-202-79</strain>
    </source>
</reference>
<dbReference type="RefSeq" id="WP_150662939.1">
    <property type="nucleotide sequence ID" value="NZ_CABPSA010000001.1"/>
</dbReference>
<gene>
    <name evidence="2" type="ORF">NTU39_15395</name>
</gene>
<dbReference type="PANTHER" id="PTHR36571">
    <property type="entry name" value="PROTEIN YGIW"/>
    <property type="match status" value="1"/>
</dbReference>
<evidence type="ECO:0000313" key="3">
    <source>
        <dbReference type="Proteomes" id="UP001058980"/>
    </source>
</evidence>
<sequence>MNFAPFSRNWQLLALVLRPPDFLLGAHVMSKKSERRLSLAVAASLIAGGVMLSAPAHAQINVPQAGTTAGGSVAVPSAMPRAVTVEQALKAPKDMEAVIEGHIVNRIKHEHYTFQDASGSIEIELDDKYLPTGQQITPQTLVRIFGEVDTHRMKPNDIDVKRIEIVK</sequence>
<dbReference type="SUPFAM" id="SSF101756">
    <property type="entry name" value="Hypothetical protein YgiW"/>
    <property type="match status" value="1"/>
</dbReference>